<evidence type="ECO:0000313" key="3">
    <source>
        <dbReference type="Proteomes" id="UP001339883"/>
    </source>
</evidence>
<dbReference type="Pfam" id="PF08410">
    <property type="entry name" value="DUF1737"/>
    <property type="match status" value="1"/>
</dbReference>
<name>A0ABU6DTM2_9GAMM</name>
<protein>
    <submittedName>
        <fullName evidence="2">DUF1737 domain-containing protein</fullName>
    </submittedName>
</protein>
<dbReference type="RefSeq" id="WP_195771981.1">
    <property type="nucleotide sequence ID" value="NZ_VTDN01000006.1"/>
</dbReference>
<dbReference type="Proteomes" id="UP001339883">
    <property type="component" value="Unassembled WGS sequence"/>
</dbReference>
<gene>
    <name evidence="2" type="ORF">I2F25_09045</name>
</gene>
<organism evidence="2 3">
    <name type="scientific">Acinetobacter pollinis</name>
    <dbReference type="NCBI Taxonomy" id="2605270"/>
    <lineage>
        <taxon>Bacteria</taxon>
        <taxon>Pseudomonadati</taxon>
        <taxon>Pseudomonadota</taxon>
        <taxon>Gammaproteobacteria</taxon>
        <taxon>Moraxellales</taxon>
        <taxon>Moraxellaceae</taxon>
        <taxon>Acinetobacter</taxon>
    </lineage>
</organism>
<dbReference type="EMBL" id="VTDN01000006">
    <property type="protein sequence ID" value="MEB5477185.1"/>
    <property type="molecule type" value="Genomic_DNA"/>
</dbReference>
<comment type="caution">
    <text evidence="2">The sequence shown here is derived from an EMBL/GenBank/DDBJ whole genome shotgun (WGS) entry which is preliminary data.</text>
</comment>
<feature type="domain" description="DUF1737" evidence="1">
    <location>
        <begin position="1"/>
        <end position="51"/>
    </location>
</feature>
<evidence type="ECO:0000259" key="1">
    <source>
        <dbReference type="Pfam" id="PF08410"/>
    </source>
</evidence>
<evidence type="ECO:0000313" key="2">
    <source>
        <dbReference type="EMBL" id="MEB5477185.1"/>
    </source>
</evidence>
<reference evidence="2 3" key="1">
    <citation type="submission" date="2019-08" db="EMBL/GenBank/DDBJ databases">
        <title>Five species of Acinetobacter isolated from floral nectar and animal pollinators.</title>
        <authorList>
            <person name="Hendry T.A."/>
        </authorList>
    </citation>
    <scope>NUCLEOTIDE SEQUENCE [LARGE SCALE GENOMIC DNA]</scope>
    <source>
        <strain evidence="2 3">MD18.27</strain>
    </source>
</reference>
<keyword evidence="3" id="KW-1185">Reference proteome</keyword>
<proteinExistence type="predicted"/>
<dbReference type="InterPro" id="IPR013619">
    <property type="entry name" value="DUF1737"/>
</dbReference>
<accession>A0ABU6DTM2</accession>
<sequence length="70" mass="7754">MKLYRYLTGVDDSAFCARVTKALNLGWELYGSPTMSFNGENIIVGQAVCKEVTKDYQEDTDIIAALKAES</sequence>